<name>A0A1C3YP00_9BACT</name>
<accession>A0A1C3YP00</accession>
<dbReference type="RefSeq" id="WP_089707744.1">
    <property type="nucleotide sequence ID" value="NZ_FMAR01000001.1"/>
</dbReference>
<organism evidence="3 4">
    <name type="scientific">Chitinophaga costaii</name>
    <dbReference type="NCBI Taxonomy" id="1335309"/>
    <lineage>
        <taxon>Bacteria</taxon>
        <taxon>Pseudomonadati</taxon>
        <taxon>Bacteroidota</taxon>
        <taxon>Chitinophagia</taxon>
        <taxon>Chitinophagales</taxon>
        <taxon>Chitinophagaceae</taxon>
        <taxon>Chitinophaga</taxon>
    </lineage>
</organism>
<proteinExistence type="predicted"/>
<reference evidence="3 4" key="1">
    <citation type="submission" date="2016-08" db="EMBL/GenBank/DDBJ databases">
        <authorList>
            <person name="Seilhamer J.J."/>
        </authorList>
    </citation>
    <scope>NUCLEOTIDE SEQUENCE [LARGE SCALE GENOMIC DNA]</scope>
    <source>
        <strain evidence="3 4">A37T2</strain>
    </source>
</reference>
<dbReference type="EMBL" id="FMAR01000001">
    <property type="protein sequence ID" value="SCB71758.1"/>
    <property type="molecule type" value="Genomic_DNA"/>
</dbReference>
<keyword evidence="1" id="KW-0479">Metal-binding</keyword>
<evidence type="ECO:0000256" key="1">
    <source>
        <dbReference type="PROSITE-ProRule" id="PRU00325"/>
    </source>
</evidence>
<evidence type="ECO:0000313" key="4">
    <source>
        <dbReference type="Proteomes" id="UP000242818"/>
    </source>
</evidence>
<dbReference type="PROSITE" id="PS50966">
    <property type="entry name" value="ZF_SWIM"/>
    <property type="match status" value="1"/>
</dbReference>
<protein>
    <recommendedName>
        <fullName evidence="2">SWIM-type domain-containing protein</fullName>
    </recommendedName>
</protein>
<dbReference type="GO" id="GO:0008270">
    <property type="term" value="F:zinc ion binding"/>
    <property type="evidence" value="ECO:0007669"/>
    <property type="project" value="UniProtKB-KW"/>
</dbReference>
<dbReference type="AlphaFoldDB" id="A0A1C3YP00"/>
<evidence type="ECO:0000313" key="3">
    <source>
        <dbReference type="EMBL" id="SCB71758.1"/>
    </source>
</evidence>
<evidence type="ECO:0000259" key="2">
    <source>
        <dbReference type="PROSITE" id="PS50966"/>
    </source>
</evidence>
<dbReference type="OrthoDB" id="1231906at2"/>
<keyword evidence="1" id="KW-0862">Zinc</keyword>
<feature type="domain" description="SWIM-type" evidence="2">
    <location>
        <begin position="47"/>
        <end position="84"/>
    </location>
</feature>
<dbReference type="InterPro" id="IPR007527">
    <property type="entry name" value="Znf_SWIM"/>
</dbReference>
<sequence>MELSLNNVKTVLPKAIITKAGKCTVRECDELEKGHFQAYVDEQAESFDVSITLGDKNIVTAHSCDCKRKQPVCHHKVALLLHLKKGSSLPSSSQKKKTLQLESLVDQVGVDELRAWIKTLLGKNKDLELAFVHQFTQQQKEHTPADIKQLTQAAVKAVLKNRKKADTSEVKKIVELWIDIHASFVAQYRAHLTDETLFLLFNAIIAAVEDTQGEIITTSNRFDKYLEKQFADLITALDALQDDEAWHTATSYFTNHTIYQQYGLRKSYLFFHEKLLLQASAARKQWHVKALLKQYTNMNLHKYYNGEAYTEMLLNMTMNTGLFNTCYSRFKPIYYNNKYNLQLITGLIDLGQLPLAEQYCEQQIKVNVKEEYSIPYLELLRDIYRQEKNDPKLATVLMTLFPLTYNFEDYLFINAQLPDEEQRKNWRSKILARARKATYNQHAVAFAFRLMEEEQKHKKMIDYLDSYCSYQLIAQYAEKMILADKQAFLRQLLIRSDLMDVDYEDEFENIQACVAILHKHYTTSILKAAINATTSRHVYFNNLLVKYILELSGK</sequence>
<keyword evidence="4" id="KW-1185">Reference proteome</keyword>
<keyword evidence="1" id="KW-0863">Zinc-finger</keyword>
<dbReference type="STRING" id="1335309.GA0116948_1017"/>
<dbReference type="Proteomes" id="UP000242818">
    <property type="component" value="Unassembled WGS sequence"/>
</dbReference>
<gene>
    <name evidence="3" type="ORF">GA0116948_1017</name>
</gene>